<dbReference type="GO" id="GO:0005634">
    <property type="term" value="C:nucleus"/>
    <property type="evidence" value="ECO:0007669"/>
    <property type="project" value="UniProtKB-SubCell"/>
</dbReference>
<name>A0A7S4BJ58_CHRCT</name>
<feature type="region of interest" description="Disordered" evidence="4">
    <location>
        <begin position="907"/>
        <end position="964"/>
    </location>
</feature>
<evidence type="ECO:0000259" key="5">
    <source>
        <dbReference type="PROSITE" id="PS50118"/>
    </source>
</evidence>
<dbReference type="InterPro" id="IPR018501">
    <property type="entry name" value="DDT_dom"/>
</dbReference>
<evidence type="ECO:0008006" key="9">
    <source>
        <dbReference type="Google" id="ProtNLM"/>
    </source>
</evidence>
<dbReference type="PANTHER" id="PTHR15546:SF2">
    <property type="entry name" value="DDT DOMAIN-CONTAINING PROTEIN DDB_G0282237"/>
    <property type="match status" value="1"/>
</dbReference>
<dbReference type="InterPro" id="IPR036361">
    <property type="entry name" value="SAP_dom_sf"/>
</dbReference>
<dbReference type="InterPro" id="IPR003034">
    <property type="entry name" value="SAP_dom"/>
</dbReference>
<comment type="subcellular location">
    <subcellularLocation>
        <location evidence="1">Nucleus</location>
    </subcellularLocation>
</comment>
<feature type="compositionally biased region" description="Polar residues" evidence="4">
    <location>
        <begin position="932"/>
        <end position="956"/>
    </location>
</feature>
<evidence type="ECO:0000259" key="7">
    <source>
        <dbReference type="PROSITE" id="PS50827"/>
    </source>
</evidence>
<dbReference type="Pfam" id="PF00505">
    <property type="entry name" value="HMG_box"/>
    <property type="match status" value="1"/>
</dbReference>
<dbReference type="PROSITE" id="PS50118">
    <property type="entry name" value="HMG_BOX_2"/>
    <property type="match status" value="1"/>
</dbReference>
<dbReference type="InterPro" id="IPR009071">
    <property type="entry name" value="HMG_box_dom"/>
</dbReference>
<feature type="domain" description="HMG box" evidence="5">
    <location>
        <begin position="219"/>
        <end position="287"/>
    </location>
</feature>
<evidence type="ECO:0000256" key="4">
    <source>
        <dbReference type="SAM" id="MobiDB-lite"/>
    </source>
</evidence>
<feature type="region of interest" description="Disordered" evidence="4">
    <location>
        <begin position="120"/>
        <end position="222"/>
    </location>
</feature>
<accession>A0A7S4BJ58</accession>
<dbReference type="PROSITE" id="PS50827">
    <property type="entry name" value="DDT"/>
    <property type="match status" value="1"/>
</dbReference>
<dbReference type="SMART" id="SM00398">
    <property type="entry name" value="HMG"/>
    <property type="match status" value="1"/>
</dbReference>
<feature type="region of interest" description="Disordered" evidence="4">
    <location>
        <begin position="624"/>
        <end position="654"/>
    </location>
</feature>
<dbReference type="SUPFAM" id="SSF47095">
    <property type="entry name" value="HMG-box"/>
    <property type="match status" value="1"/>
</dbReference>
<feature type="region of interest" description="Disordered" evidence="4">
    <location>
        <begin position="1"/>
        <end position="46"/>
    </location>
</feature>
<feature type="region of interest" description="Disordered" evidence="4">
    <location>
        <begin position="395"/>
        <end position="420"/>
    </location>
</feature>
<feature type="compositionally biased region" description="Basic and acidic residues" evidence="4">
    <location>
        <begin position="1367"/>
        <end position="1386"/>
    </location>
</feature>
<feature type="region of interest" description="Disordered" evidence="4">
    <location>
        <begin position="1343"/>
        <end position="1386"/>
    </location>
</feature>
<feature type="domain" description="SAP" evidence="6">
    <location>
        <begin position="893"/>
        <end position="927"/>
    </location>
</feature>
<evidence type="ECO:0000256" key="3">
    <source>
        <dbReference type="PROSITE-ProRule" id="PRU00267"/>
    </source>
</evidence>
<feature type="compositionally biased region" description="Basic and acidic residues" evidence="4">
    <location>
        <begin position="915"/>
        <end position="931"/>
    </location>
</feature>
<evidence type="ECO:0000256" key="1">
    <source>
        <dbReference type="ARBA" id="ARBA00004123"/>
    </source>
</evidence>
<sequence length="1465" mass="161263">MADTPPAIEEEPVVTEQPSVESNADDVPTEASAADGKSGEPNGTEDWLTEGHEWLGKRVARTFGEGIAVGTIVGWLPENEAEGDPALFHVLHDDLDEEDLEGYEVEAAFEMYRTDPRTAKQAAKDAAREAAEKEKAAKLAAKEKEKKEKAEKKAAEAAEKQRIKEKEREEKMQLKAEQEVARQQAKAEQEKAKQAREAQRLQREKEKQAALKKMPPAAPPKAKTAKELFILATRQQVAEANKGLPNAEICKLIQDMWDLLSPEERERYAREEAADKSRYEQQKTRYDEQCKELGLAPLNMPRQPQPPGLLFEKMFMSKQPTEAAPAAARPQPPQQLSIKSQAQIRLQLALQRGAAAGQTAKRETPAAHARLVEPAEQLPLASWIANAASEAAAESNTEFNVESTDGATAEQSAGSIPKPSNEASARAICTELLVIYSFVQRFQKDLGLSAFSPHELCAALISTGPPILLAELVLAFLRLLFDGGLSSLETCPPPIGSSAAPLTLQQMPSSAQLLTRTNWQEVLRCVCWMVPELHESEACKRALMRLEESEASEVEAIHWVSLLSSLADVCLDTKRMQRLIKERHDVLLESQKEYREAQLAAQRDMNAELSAKLLELKNASVNGTASSNGNGSTNSNANANANGDASTNGNGANGNGVAQQPVSYFLAAVAPAVCASASNGAENGDDGDAEANETSEGGERKRKRTEATDKLIAAIETRDLTALKAAIEMAEKHGHQGEFSDGRLWCTDELRAARTMLTQEQQRQVRTANAAELESKMMKITRAHLAKVSAFNIREDVIGTDSLGRRYRKLGDDASRLWVEDSAGGGVSVGACGWGFHASSACVERLCGALREFHPHESELKRKLSQLLPSISSAMGGGALESSVDDEDVDMDPADMKMEQLREMLKRRGQRVTGRRAELEKRLQRTLEREVNTPSVAENRTSNSETPDTVTPGSQQKSKEEEEEEWRFEGHRFIGERVVRCFDVPALGVIQKWLPASGEDPELFHVLHDDGDEEDLEMVEATEAMMIYRTHPAALAYEKKKAETAAAAAIESARKSAWEWRTHGHELIGQMVALGKAERTISEQTDGAQKTSNGDAKGGEVKQIGHVTCWMPAGGKDRQVDVFRVVLLNGQCEELYESAVRKGVDAFKAIEQPREAVLMQLKQPQYENKLSRKTERVSSSHFGISAIVEDLVEFEGRVSAALEASSRDKGRLKDRCKSARKLYDVSWCLKQLESHLHALQKAPDVPERKPWRHEGSSYIGKQTRRFFPQGGGFVHSNGVLTGWLPAEGEEPALWHMQHEDGDEEDLEEFEVVWAIESFVESRTEPVEEEAAAAVKAAKEAEAEAAKEAAKEAKRAAREDGEDSDDSGDGRGKGDANAKAHEAHGDSERLWLSSECRERWQAALQEAKTSAAISLSLTALKVHSGRFAPLLRKCPKSSKRQLEEPSALADSWYHEGAFCSKRARTR</sequence>
<feature type="compositionally biased region" description="Acidic residues" evidence="4">
    <location>
        <begin position="683"/>
        <end position="693"/>
    </location>
</feature>
<dbReference type="SUPFAM" id="SSF68906">
    <property type="entry name" value="SAP domain"/>
    <property type="match status" value="1"/>
</dbReference>
<proteinExistence type="predicted"/>
<protein>
    <recommendedName>
        <fullName evidence="9">HMG box domain-containing protein</fullName>
    </recommendedName>
</protein>
<dbReference type="Gene3D" id="1.10.30.10">
    <property type="entry name" value="High mobility group box domain"/>
    <property type="match status" value="1"/>
</dbReference>
<feature type="compositionally biased region" description="Basic and acidic residues" evidence="4">
    <location>
        <begin position="120"/>
        <end position="209"/>
    </location>
</feature>
<feature type="compositionally biased region" description="Basic and acidic residues" evidence="4">
    <location>
        <begin position="1343"/>
        <end position="1358"/>
    </location>
</feature>
<dbReference type="Gene3D" id="1.10.720.30">
    <property type="entry name" value="SAP domain"/>
    <property type="match status" value="1"/>
</dbReference>
<feature type="domain" description="DDT" evidence="7">
    <location>
        <begin position="426"/>
        <end position="486"/>
    </location>
</feature>
<dbReference type="InterPro" id="IPR053271">
    <property type="entry name" value="DDT_domain"/>
</dbReference>
<evidence type="ECO:0000313" key="8">
    <source>
        <dbReference type="EMBL" id="CAE0767719.1"/>
    </source>
</evidence>
<reference evidence="8" key="1">
    <citation type="submission" date="2021-01" db="EMBL/GenBank/DDBJ databases">
        <authorList>
            <person name="Corre E."/>
            <person name="Pelletier E."/>
            <person name="Niang G."/>
            <person name="Scheremetjew M."/>
            <person name="Finn R."/>
            <person name="Kale V."/>
            <person name="Holt S."/>
            <person name="Cochrane G."/>
            <person name="Meng A."/>
            <person name="Brown T."/>
            <person name="Cohen L."/>
        </authorList>
    </citation>
    <scope>NUCLEOTIDE SEQUENCE</scope>
    <source>
        <strain evidence="8">CCMP645</strain>
    </source>
</reference>
<dbReference type="PROSITE" id="PS50800">
    <property type="entry name" value="SAP"/>
    <property type="match status" value="1"/>
</dbReference>
<gene>
    <name evidence="8" type="ORF">PCAR00345_LOCUS20331</name>
</gene>
<feature type="DNA-binding region" description="HMG box" evidence="3">
    <location>
        <begin position="219"/>
        <end position="287"/>
    </location>
</feature>
<keyword evidence="2 3" id="KW-0539">Nucleus</keyword>
<feature type="region of interest" description="Disordered" evidence="4">
    <location>
        <begin position="679"/>
        <end position="705"/>
    </location>
</feature>
<evidence type="ECO:0000259" key="6">
    <source>
        <dbReference type="PROSITE" id="PS50800"/>
    </source>
</evidence>
<dbReference type="GO" id="GO:0003677">
    <property type="term" value="F:DNA binding"/>
    <property type="evidence" value="ECO:0007669"/>
    <property type="project" value="UniProtKB-UniRule"/>
</dbReference>
<dbReference type="InterPro" id="IPR036910">
    <property type="entry name" value="HMG_box_dom_sf"/>
</dbReference>
<dbReference type="SMART" id="SM00513">
    <property type="entry name" value="SAP"/>
    <property type="match status" value="1"/>
</dbReference>
<keyword evidence="3" id="KW-0238">DNA-binding</keyword>
<evidence type="ECO:0000256" key="2">
    <source>
        <dbReference type="ARBA" id="ARBA00023242"/>
    </source>
</evidence>
<organism evidence="8">
    <name type="scientific">Chrysotila carterae</name>
    <name type="common">Marine alga</name>
    <name type="synonym">Syracosphaera carterae</name>
    <dbReference type="NCBI Taxonomy" id="13221"/>
    <lineage>
        <taxon>Eukaryota</taxon>
        <taxon>Haptista</taxon>
        <taxon>Haptophyta</taxon>
        <taxon>Prymnesiophyceae</taxon>
        <taxon>Isochrysidales</taxon>
        <taxon>Isochrysidaceae</taxon>
        <taxon>Chrysotila</taxon>
    </lineage>
</organism>
<dbReference type="Pfam" id="PF02791">
    <property type="entry name" value="DDT"/>
    <property type="match status" value="1"/>
</dbReference>
<feature type="compositionally biased region" description="Polar residues" evidence="4">
    <location>
        <begin position="397"/>
        <end position="414"/>
    </location>
</feature>
<dbReference type="EMBL" id="HBIZ01031899">
    <property type="protein sequence ID" value="CAE0767719.1"/>
    <property type="molecule type" value="Transcribed_RNA"/>
</dbReference>
<dbReference type="PANTHER" id="PTHR15546">
    <property type="entry name" value="BROMODOMAIN ADJACENT TO ZINC FINGER DOMAIN, 2A"/>
    <property type="match status" value="1"/>
</dbReference>